<gene>
    <name evidence="1" type="ORF">CY0110_02289</name>
</gene>
<dbReference type="Proteomes" id="UP000003781">
    <property type="component" value="Unassembled WGS sequence"/>
</dbReference>
<evidence type="ECO:0000313" key="1">
    <source>
        <dbReference type="EMBL" id="EAZ92517.1"/>
    </source>
</evidence>
<sequence length="34" mass="3670">MLLGFVAFTQQSLQDQGQNIPGGVRSAQPNEIPK</sequence>
<dbReference type="EMBL" id="AAXW01000006">
    <property type="protein sequence ID" value="EAZ92517.1"/>
    <property type="molecule type" value="Genomic_DNA"/>
</dbReference>
<reference evidence="1 2" key="1">
    <citation type="submission" date="2007-03" db="EMBL/GenBank/DDBJ databases">
        <authorList>
            <person name="Stal L."/>
            <person name="Ferriera S."/>
            <person name="Johnson J."/>
            <person name="Kravitz S."/>
            <person name="Beeson K."/>
            <person name="Sutton G."/>
            <person name="Rogers Y.-H."/>
            <person name="Friedman R."/>
            <person name="Frazier M."/>
            <person name="Venter J.C."/>
        </authorList>
    </citation>
    <scope>NUCLEOTIDE SEQUENCE [LARGE SCALE GENOMIC DNA]</scope>
    <source>
        <strain evidence="1 2">CCY0110</strain>
    </source>
</reference>
<keyword evidence="2" id="KW-1185">Reference proteome</keyword>
<name>A3IM61_9CHRO</name>
<evidence type="ECO:0000313" key="2">
    <source>
        <dbReference type="Proteomes" id="UP000003781"/>
    </source>
</evidence>
<organism evidence="1 2">
    <name type="scientific">Crocosphaera chwakensis CCY0110</name>
    <dbReference type="NCBI Taxonomy" id="391612"/>
    <lineage>
        <taxon>Bacteria</taxon>
        <taxon>Bacillati</taxon>
        <taxon>Cyanobacteriota</taxon>
        <taxon>Cyanophyceae</taxon>
        <taxon>Oscillatoriophycideae</taxon>
        <taxon>Chroococcales</taxon>
        <taxon>Aphanothecaceae</taxon>
        <taxon>Crocosphaera</taxon>
        <taxon>Crocosphaera chwakensis</taxon>
    </lineage>
</organism>
<protein>
    <submittedName>
        <fullName evidence="1">Uncharacterized protein</fullName>
    </submittedName>
</protein>
<accession>A3IM61</accession>
<dbReference type="AlphaFoldDB" id="A3IM61"/>
<comment type="caution">
    <text evidence="1">The sequence shown here is derived from an EMBL/GenBank/DDBJ whole genome shotgun (WGS) entry which is preliminary data.</text>
</comment>
<proteinExistence type="predicted"/>